<organism evidence="4 5">
    <name type="scientific">Natronosalvus hydrolyticus</name>
    <dbReference type="NCBI Taxonomy" id="2979988"/>
    <lineage>
        <taxon>Archaea</taxon>
        <taxon>Methanobacteriati</taxon>
        <taxon>Methanobacteriota</taxon>
        <taxon>Stenosarchaea group</taxon>
        <taxon>Halobacteria</taxon>
        <taxon>Halobacteriales</taxon>
        <taxon>Natrialbaceae</taxon>
        <taxon>Natronosalvus</taxon>
    </lineage>
</organism>
<dbReference type="InterPro" id="IPR021586">
    <property type="entry name" value="Tscrpt_reg_TrmB_C"/>
</dbReference>
<evidence type="ECO:0000259" key="3">
    <source>
        <dbReference type="Pfam" id="PF11495"/>
    </source>
</evidence>
<protein>
    <submittedName>
        <fullName evidence="4">TrmB family transcriptional regulator</fullName>
    </submittedName>
</protein>
<dbReference type="SUPFAM" id="SSF159071">
    <property type="entry name" value="TrmB C-terminal domain-like"/>
    <property type="match status" value="1"/>
</dbReference>
<comment type="similarity">
    <text evidence="1">Belongs to the transcriptional regulator TrmB family.</text>
</comment>
<dbReference type="Proteomes" id="UP001321047">
    <property type="component" value="Unassembled WGS sequence"/>
</dbReference>
<dbReference type="Gene3D" id="1.10.10.10">
    <property type="entry name" value="Winged helix-like DNA-binding domain superfamily/Winged helix DNA-binding domain"/>
    <property type="match status" value="1"/>
</dbReference>
<dbReference type="InterPro" id="IPR002831">
    <property type="entry name" value="Tscrpt_reg_TrmB_N"/>
</dbReference>
<dbReference type="EMBL" id="JAOPJZ010000001">
    <property type="protein sequence ID" value="MCU4750405.1"/>
    <property type="molecule type" value="Genomic_DNA"/>
</dbReference>
<dbReference type="InterPro" id="IPR036388">
    <property type="entry name" value="WH-like_DNA-bd_sf"/>
</dbReference>
<name>A0AAP2Z5C1_9EURY</name>
<accession>A0AAP2Z5C1</accession>
<dbReference type="CDD" id="cd09124">
    <property type="entry name" value="PLDc_like_TrmB_middle"/>
    <property type="match status" value="1"/>
</dbReference>
<gene>
    <name evidence="4" type="ORF">OB919_00170</name>
</gene>
<sequence>MDDSTLSDRLRQLGLSEKEVDTYLTILEHGEAKASTVADDAGVSKRYVYSVSEKLDERGFVDVIDHAVPTTIRANPPDEVIAALTTDLESLEPELKNRYGNVSEQEREFEVIKTRTTIMKRITQLLERAEEEVTLSVPATLLDEIEDALETTVDRGVMVILLVTGDDSLPESRFSGLASIARSWGENAPLIVTADQHLGLFAPNEMLVRSNSGKQGIAISQAQLVPIIVGSFFGNYWPMAEQVYVTEPDVLPRTYTDFRHSVLQSTLHLEAGHDVIVRAEARPVRTDEYATIEGQLVGVRQSLLEPTRDTFAVENALILELESEDDEEAIVTVGGKGAFVEDYEANSVTLERV</sequence>
<keyword evidence="5" id="KW-1185">Reference proteome</keyword>
<dbReference type="SUPFAM" id="SSF56024">
    <property type="entry name" value="Phospholipase D/nuclease"/>
    <property type="match status" value="1"/>
</dbReference>
<dbReference type="InterPro" id="IPR036390">
    <property type="entry name" value="WH_DNA-bd_sf"/>
</dbReference>
<evidence type="ECO:0000256" key="1">
    <source>
        <dbReference type="ARBA" id="ARBA00007287"/>
    </source>
</evidence>
<dbReference type="PANTHER" id="PTHR34293:SF1">
    <property type="entry name" value="HTH-TYPE TRANSCRIPTIONAL REGULATOR TRMBL2"/>
    <property type="match status" value="1"/>
</dbReference>
<evidence type="ECO:0000259" key="2">
    <source>
        <dbReference type="Pfam" id="PF01978"/>
    </source>
</evidence>
<dbReference type="RefSeq" id="WP_342805158.1">
    <property type="nucleotide sequence ID" value="NZ_JAOPJZ010000001.1"/>
</dbReference>
<evidence type="ECO:0000313" key="5">
    <source>
        <dbReference type="Proteomes" id="UP001321047"/>
    </source>
</evidence>
<feature type="domain" description="Transcription regulator TrmB C-terminal" evidence="3">
    <location>
        <begin position="109"/>
        <end position="352"/>
    </location>
</feature>
<dbReference type="AlphaFoldDB" id="A0AAP2Z5C1"/>
<dbReference type="InterPro" id="IPR051797">
    <property type="entry name" value="TrmB-like"/>
</dbReference>
<proteinExistence type="inferred from homology"/>
<dbReference type="Pfam" id="PF11495">
    <property type="entry name" value="Regulator_TrmB"/>
    <property type="match status" value="1"/>
</dbReference>
<comment type="caution">
    <text evidence="4">The sequence shown here is derived from an EMBL/GenBank/DDBJ whole genome shotgun (WGS) entry which is preliminary data.</text>
</comment>
<reference evidence="4 5" key="1">
    <citation type="submission" date="2022-09" db="EMBL/GenBank/DDBJ databases">
        <title>Enrichment on poylsaccharides allowed isolation of novel metabolic and taxonomic groups of Haloarchaea.</title>
        <authorList>
            <person name="Sorokin D.Y."/>
            <person name="Elcheninov A.G."/>
            <person name="Khizhniak T.V."/>
            <person name="Kolganova T.V."/>
            <person name="Kublanov I.V."/>
        </authorList>
    </citation>
    <scope>NUCLEOTIDE SEQUENCE [LARGE SCALE GENOMIC DNA]</scope>
    <source>
        <strain evidence="4 5">AArc-curdl1</strain>
    </source>
</reference>
<dbReference type="SUPFAM" id="SSF46785">
    <property type="entry name" value="Winged helix' DNA-binding domain"/>
    <property type="match status" value="1"/>
</dbReference>
<dbReference type="PANTHER" id="PTHR34293">
    <property type="entry name" value="HTH-TYPE TRANSCRIPTIONAL REGULATOR TRMBL2"/>
    <property type="match status" value="1"/>
</dbReference>
<dbReference type="Pfam" id="PF01978">
    <property type="entry name" value="TrmB"/>
    <property type="match status" value="1"/>
</dbReference>
<evidence type="ECO:0000313" key="4">
    <source>
        <dbReference type="EMBL" id="MCU4750405.1"/>
    </source>
</evidence>
<feature type="domain" description="Transcription regulator TrmB N-terminal" evidence="2">
    <location>
        <begin position="10"/>
        <end position="77"/>
    </location>
</feature>